<gene>
    <name evidence="2" type="ORF">CMC5_014160</name>
</gene>
<accession>A0A0K1E8U2</accession>
<dbReference type="OrthoDB" id="6899210at2"/>
<protein>
    <recommendedName>
        <fullName evidence="4">Neutral/alkaline non-lysosomal ceramidase N-terminal domain-containing protein</fullName>
    </recommendedName>
</protein>
<feature type="compositionally biased region" description="Basic and acidic residues" evidence="1">
    <location>
        <begin position="235"/>
        <end position="254"/>
    </location>
</feature>
<keyword evidence="3" id="KW-1185">Reference proteome</keyword>
<feature type="compositionally biased region" description="Basic and acidic residues" evidence="1">
    <location>
        <begin position="43"/>
        <end position="58"/>
    </location>
</feature>
<dbReference type="STRING" id="52.CMC5_014160"/>
<name>A0A0K1E8U2_CHOCO</name>
<evidence type="ECO:0000256" key="1">
    <source>
        <dbReference type="SAM" id="MobiDB-lite"/>
    </source>
</evidence>
<organism evidence="2 3">
    <name type="scientific">Chondromyces crocatus</name>
    <dbReference type="NCBI Taxonomy" id="52"/>
    <lineage>
        <taxon>Bacteria</taxon>
        <taxon>Pseudomonadati</taxon>
        <taxon>Myxococcota</taxon>
        <taxon>Polyangia</taxon>
        <taxon>Polyangiales</taxon>
        <taxon>Polyangiaceae</taxon>
        <taxon>Chondromyces</taxon>
    </lineage>
</organism>
<proteinExistence type="predicted"/>
<reference evidence="2 3" key="1">
    <citation type="submission" date="2015-07" db="EMBL/GenBank/DDBJ databases">
        <title>Genome analysis of myxobacterium Chondromyces crocatus Cm c5 reveals a high potential for natural compound synthesis and the genetic basis for the loss of fruiting body formation.</title>
        <authorList>
            <person name="Zaburannyi N."/>
            <person name="Bunk B."/>
            <person name="Maier J."/>
            <person name="Overmann J."/>
            <person name="Mueller R."/>
        </authorList>
    </citation>
    <scope>NUCLEOTIDE SEQUENCE [LARGE SCALE GENOMIC DNA]</scope>
    <source>
        <strain evidence="2 3">Cm c5</strain>
    </source>
</reference>
<dbReference type="Proteomes" id="UP000067626">
    <property type="component" value="Chromosome"/>
</dbReference>
<dbReference type="KEGG" id="ccro:CMC5_014160"/>
<feature type="compositionally biased region" description="Pro residues" evidence="1">
    <location>
        <begin position="32"/>
        <end position="42"/>
    </location>
</feature>
<evidence type="ECO:0000313" key="3">
    <source>
        <dbReference type="Proteomes" id="UP000067626"/>
    </source>
</evidence>
<sequence>MLPLNPARRRWIAWTAFALSAGACSSSDTPVDKPPPGPPPGRDPAHCTFEEPPARDPRPASGPARVRAGLGVATLPVPIGAPLGGYASRVPTLGGKPADDRAGRFVTGMVPSVGVHDALLAEALAIEAGEELAVILRVDAPLLNENTLFELESVAAPDGSLRGRILLTASHSHGAWAGWQPSLILMPGVDAPHRALADRVIGALAKAVQQAVASLEPARVGVAVDTDFDPTNSVNRDRRDENDAILDPHGEAAHGGKDATAWALRVDREDGSPLAALVNVPLHGTIGGDRNLIASTDVVGGITRALSAELGYPVLHLQGAAGDVSPAGEQGRAACPDAYRCLDMPRIEALGARAATLLAPLVQGVQTGAEAGLEVVTRTFYVGREAEVHRPDGTTLAYAPVSTDPDFIADRVIFDERGRAASPIDEFNTAVGAGLCGDGEAGSFAPIPGARSVPPYSSCLELTQGKDLVFGLFEGVPTDVPLPLCDSIRATGSAIRLSGTPSGDWLILGIPGEPTAPFAHYLRSRSPAGPERTLLVGYADDHLGYLLTAEDWLSGGYEPSINIWGPLEGEIVIDGLLEAASIAWTPEREDPEAGSSRWLDWTYPITTPIEPGVTSDHGQPFTGTAPLFWPDTAETSVPFATTVPRAVGAARFAWAGGDPAIDAPEILIEREISPGLFESLTNAQGRPVSAADGAFVLTYTPDPLNAAAPTRHLYGVVWQPVPSDPFTFAALDRPFSLPLGRYRFVVRGTAQASSGAAPYEVTSDPFEVVAAALAASSSASRAATGIDVVALVGGAPGIRALRVGPSDVDVPLPGPWTATVVSNGAPPQSFALTPDAAGAATLSLPPAELAAAVSIEIRDAHGNGGVLTL</sequence>
<evidence type="ECO:0000313" key="2">
    <source>
        <dbReference type="EMBL" id="AKT37285.1"/>
    </source>
</evidence>
<evidence type="ECO:0008006" key="4">
    <source>
        <dbReference type="Google" id="ProtNLM"/>
    </source>
</evidence>
<feature type="region of interest" description="Disordered" evidence="1">
    <location>
        <begin position="231"/>
        <end position="254"/>
    </location>
</feature>
<dbReference type="AlphaFoldDB" id="A0A0K1E8U2"/>
<dbReference type="RefSeq" id="WP_050429674.1">
    <property type="nucleotide sequence ID" value="NZ_CP012159.1"/>
</dbReference>
<feature type="region of interest" description="Disordered" evidence="1">
    <location>
        <begin position="23"/>
        <end position="64"/>
    </location>
</feature>
<dbReference type="EMBL" id="CP012159">
    <property type="protein sequence ID" value="AKT37285.1"/>
    <property type="molecule type" value="Genomic_DNA"/>
</dbReference>